<reference evidence="1" key="1">
    <citation type="journal article" date="2023" name="Int. J. Syst. Evol. Microbiol.">
        <title>Methylocystis iwaonis sp. nov., a type II methane-oxidizing bacterium from surface soil of a rice paddy field in Japan, and emended description of the genus Methylocystis (ex Whittenbury et al. 1970) Bowman et al. 1993.</title>
        <authorList>
            <person name="Kaise H."/>
            <person name="Sawadogo J.B."/>
            <person name="Alam M.S."/>
            <person name="Ueno C."/>
            <person name="Dianou D."/>
            <person name="Shinjo R."/>
            <person name="Asakawa S."/>
        </authorList>
    </citation>
    <scope>NUCLEOTIDE SEQUENCE</scope>
    <source>
        <strain evidence="1">LMG27198</strain>
    </source>
</reference>
<evidence type="ECO:0000313" key="1">
    <source>
        <dbReference type="EMBL" id="GLI93607.1"/>
    </source>
</evidence>
<sequence>MTDAPTLISMNETIRVTSLSRTSINVRRSQGNFPQAVMLGEKRLAFVRQEVLDWVQARIAERGATVRTATEARAKAKVAAGERQHRAEDGEAA</sequence>
<dbReference type="AlphaFoldDB" id="A0A9W6LSK8"/>
<gene>
    <name evidence="1" type="ORF">LMG27198_25990</name>
</gene>
<organism evidence="1 2">
    <name type="scientific">Methylocystis echinoides</name>
    <dbReference type="NCBI Taxonomy" id="29468"/>
    <lineage>
        <taxon>Bacteria</taxon>
        <taxon>Pseudomonadati</taxon>
        <taxon>Pseudomonadota</taxon>
        <taxon>Alphaproteobacteria</taxon>
        <taxon>Hyphomicrobiales</taxon>
        <taxon>Methylocystaceae</taxon>
        <taxon>Methylocystis</taxon>
    </lineage>
</organism>
<keyword evidence="2" id="KW-1185">Reference proteome</keyword>
<name>A0A9W6LSK8_9HYPH</name>
<comment type="caution">
    <text evidence="1">The sequence shown here is derived from an EMBL/GenBank/DDBJ whole genome shotgun (WGS) entry which is preliminary data.</text>
</comment>
<evidence type="ECO:0008006" key="3">
    <source>
        <dbReference type="Google" id="ProtNLM"/>
    </source>
</evidence>
<dbReference type="Proteomes" id="UP001144323">
    <property type="component" value="Unassembled WGS sequence"/>
</dbReference>
<dbReference type="InterPro" id="IPR010260">
    <property type="entry name" value="AlpA"/>
</dbReference>
<accession>A0A9W6LSK8</accession>
<proteinExistence type="predicted"/>
<protein>
    <recommendedName>
        <fullName evidence="3">AlpA family phage regulatory protein</fullName>
    </recommendedName>
</protein>
<dbReference type="Pfam" id="PF05930">
    <property type="entry name" value="Phage_AlpA"/>
    <property type="match status" value="1"/>
</dbReference>
<evidence type="ECO:0000313" key="2">
    <source>
        <dbReference type="Proteomes" id="UP001144323"/>
    </source>
</evidence>
<dbReference type="RefSeq" id="WP_281803512.1">
    <property type="nucleotide sequence ID" value="NZ_BSEC01000001.1"/>
</dbReference>
<dbReference type="EMBL" id="BSEC01000001">
    <property type="protein sequence ID" value="GLI93607.1"/>
    <property type="molecule type" value="Genomic_DNA"/>
</dbReference>